<proteinExistence type="predicted"/>
<dbReference type="Gene3D" id="1.25.40.10">
    <property type="entry name" value="Tetratricopeptide repeat domain"/>
    <property type="match status" value="1"/>
</dbReference>
<keyword evidence="3" id="KW-1185">Reference proteome</keyword>
<feature type="repeat" description="TPR" evidence="1">
    <location>
        <begin position="470"/>
        <end position="503"/>
    </location>
</feature>
<dbReference type="SUPFAM" id="SSF48452">
    <property type="entry name" value="TPR-like"/>
    <property type="match status" value="1"/>
</dbReference>
<dbReference type="RefSeq" id="WP_258216729.1">
    <property type="nucleotide sequence ID" value="NZ_JANQBD010000025.1"/>
</dbReference>
<comment type="caution">
    <text evidence="2">The sequence shown here is derived from an EMBL/GenBank/DDBJ whole genome shotgun (WGS) entry which is preliminary data.</text>
</comment>
<dbReference type="InterPro" id="IPR019734">
    <property type="entry name" value="TPR_rpt"/>
</dbReference>
<dbReference type="InterPro" id="IPR011990">
    <property type="entry name" value="TPR-like_helical_dom_sf"/>
</dbReference>
<gene>
    <name evidence="2" type="ORF">NV381_28685</name>
</gene>
<dbReference type="Proteomes" id="UP001300012">
    <property type="component" value="Unassembled WGS sequence"/>
</dbReference>
<sequence length="514" mass="59271">MTRTEPPIYRFSEAPIWELQRFFYEEQGINAWQSEEVPQYITNNPIMALAYAEIIFGFLQDRARLGYTSAPVTILELGAGSGRLAFHILKELCELRDYAGIPLPPFRYILSDLAVKNISYWEQHTSLLPYVQQGVLDFAQFDAVQDTELILTQSKSVVRPGDLEQPLLVIANYFFDSIPQELLYVDEGKIYECDISLLFPEGTAGLSASDKLGKVIPEYHYRRAESYEQQSYPYNDVIELYKQKLEDSHVLFPGVGLACLERLSELSQHGFLLLTADKGDHRIENWEYAEPPKLIHHGSFSLEANYHAIQYLFEQKGAQTLFTTHQYNNLNVGCILMLQDPASYANSRLAYRRFVDRFGPDDFFSMKQWFDMHLDQMELSQLHSFWKLGSYDAQLFIQSAKRIALLLPAANEKDMNDIRNGIQRMWDSYYPMEEKHNLALDCGMLLFQMDLYEDALVFYERALKETEAGAEVLYNMAICCYELGIQDSARDYAHKALAMEPEHEGVLELLLLLG</sequence>
<dbReference type="EMBL" id="JANQBD010000025">
    <property type="protein sequence ID" value="MCR8635182.1"/>
    <property type="molecule type" value="Genomic_DNA"/>
</dbReference>
<dbReference type="Gene3D" id="3.40.50.12710">
    <property type="match status" value="1"/>
</dbReference>
<evidence type="ECO:0000313" key="3">
    <source>
        <dbReference type="Proteomes" id="UP001300012"/>
    </source>
</evidence>
<evidence type="ECO:0000313" key="2">
    <source>
        <dbReference type="EMBL" id="MCR8635182.1"/>
    </source>
</evidence>
<dbReference type="InterPro" id="IPR038375">
    <property type="entry name" value="NDUFAF7_sf"/>
</dbReference>
<reference evidence="2 3" key="1">
    <citation type="submission" date="2022-08" db="EMBL/GenBank/DDBJ databases">
        <title>Paenibacillus endoradicis sp. nov., Paenibacillus radicibacter sp. nov and Paenibacillus pararadicis sp. nov., three cold-adapted plant growth-promoting bacteria isolated from root of Larix gmelinii in Great Khingan.</title>
        <authorList>
            <person name="Xue H."/>
        </authorList>
    </citation>
    <scope>NUCLEOTIDE SEQUENCE [LARGE SCALE GENOMIC DNA]</scope>
    <source>
        <strain evidence="2 3">N5-1-1-5</strain>
    </source>
</reference>
<keyword evidence="1" id="KW-0802">TPR repeat</keyword>
<protein>
    <submittedName>
        <fullName evidence="2">Tetratricopeptide repeat protein</fullName>
    </submittedName>
</protein>
<dbReference type="SMART" id="SM00028">
    <property type="entry name" value="TPR"/>
    <property type="match status" value="2"/>
</dbReference>
<dbReference type="InterPro" id="IPR029063">
    <property type="entry name" value="SAM-dependent_MTases_sf"/>
</dbReference>
<dbReference type="PROSITE" id="PS50005">
    <property type="entry name" value="TPR"/>
    <property type="match status" value="1"/>
</dbReference>
<name>A0ABT1YPS3_9BACL</name>
<dbReference type="SUPFAM" id="SSF53335">
    <property type="entry name" value="S-adenosyl-L-methionine-dependent methyltransferases"/>
    <property type="match status" value="1"/>
</dbReference>
<organism evidence="2 3">
    <name type="scientific">Paenibacillus radicis</name>
    <name type="common">ex Xue et al. 2023</name>
    <dbReference type="NCBI Taxonomy" id="2972489"/>
    <lineage>
        <taxon>Bacteria</taxon>
        <taxon>Bacillati</taxon>
        <taxon>Bacillota</taxon>
        <taxon>Bacilli</taxon>
        <taxon>Bacillales</taxon>
        <taxon>Paenibacillaceae</taxon>
        <taxon>Paenibacillus</taxon>
    </lineage>
</organism>
<accession>A0ABT1YPS3</accession>
<evidence type="ECO:0000256" key="1">
    <source>
        <dbReference type="PROSITE-ProRule" id="PRU00339"/>
    </source>
</evidence>